<gene>
    <name evidence="1" type="ORF">HNO88_004418</name>
</gene>
<dbReference type="Proteomes" id="UP000555448">
    <property type="component" value="Unassembled WGS sequence"/>
</dbReference>
<reference evidence="1 2" key="1">
    <citation type="submission" date="2020-08" db="EMBL/GenBank/DDBJ databases">
        <title>Functional genomics of gut bacteria from endangered species of beetles.</title>
        <authorList>
            <person name="Carlos-Shanley C."/>
        </authorList>
    </citation>
    <scope>NUCLEOTIDE SEQUENCE [LARGE SCALE GENOMIC DNA]</scope>
    <source>
        <strain evidence="1 2">S00245</strain>
    </source>
</reference>
<proteinExistence type="predicted"/>
<comment type="caution">
    <text evidence="1">The sequence shown here is derived from an EMBL/GenBank/DDBJ whole genome shotgun (WGS) entry which is preliminary data.</text>
</comment>
<evidence type="ECO:0000313" key="1">
    <source>
        <dbReference type="EMBL" id="MBB4861070.1"/>
    </source>
</evidence>
<dbReference type="AlphaFoldDB" id="A0A7W7KDX0"/>
<dbReference type="EMBL" id="JACHLR010000051">
    <property type="protein sequence ID" value="MBB4861070.1"/>
    <property type="molecule type" value="Genomic_DNA"/>
</dbReference>
<organism evidence="1 2">
    <name type="scientific">Novosphingobium chloroacetimidivorans</name>
    <dbReference type="NCBI Taxonomy" id="1428314"/>
    <lineage>
        <taxon>Bacteria</taxon>
        <taxon>Pseudomonadati</taxon>
        <taxon>Pseudomonadota</taxon>
        <taxon>Alphaproteobacteria</taxon>
        <taxon>Sphingomonadales</taxon>
        <taxon>Sphingomonadaceae</taxon>
        <taxon>Novosphingobium</taxon>
    </lineage>
</organism>
<accession>A0A7W7KDX0</accession>
<keyword evidence="2" id="KW-1185">Reference proteome</keyword>
<evidence type="ECO:0000313" key="2">
    <source>
        <dbReference type="Proteomes" id="UP000555448"/>
    </source>
</evidence>
<protein>
    <submittedName>
        <fullName evidence="1">Uncharacterized protein</fullName>
    </submittedName>
</protein>
<sequence length="122" mass="13354">MSSAWGGSANLQSSRDLAEVVDCDQTSEEEALQSHSTLKLVSRKREFDTSGAPVFVYAPSVLIMEVVRSALGERLHAVGLITDLRNWNRKEAAYGFPCAPYRLINGLGCGNEHPRYGDQVPS</sequence>
<name>A0A7W7KDX0_9SPHN</name>